<reference evidence="3 4" key="1">
    <citation type="submission" date="2024-03" db="EMBL/GenBank/DDBJ databases">
        <title>Chitinophaga caseinilytica sp. nov., a casein hydrolysing bacterium isolated from forest soil.</title>
        <authorList>
            <person name="Lee D.S."/>
            <person name="Han D.M."/>
            <person name="Baek J.H."/>
            <person name="Choi D.G."/>
            <person name="Jeon J.H."/>
            <person name="Jeon C.O."/>
        </authorList>
    </citation>
    <scope>NUCLEOTIDE SEQUENCE [LARGE SCALE GENOMIC DNA]</scope>
    <source>
        <strain evidence="3 4">KACC 19118</strain>
    </source>
</reference>
<protein>
    <submittedName>
        <fullName evidence="3">Ada metal-binding domain-containing protein</fullName>
    </submittedName>
</protein>
<organism evidence="3 4">
    <name type="scientific">Chitinophaga caseinilytica</name>
    <dbReference type="NCBI Taxonomy" id="2267521"/>
    <lineage>
        <taxon>Bacteria</taxon>
        <taxon>Pseudomonadati</taxon>
        <taxon>Bacteroidota</taxon>
        <taxon>Chitinophagia</taxon>
        <taxon>Chitinophagales</taxon>
        <taxon>Chitinophagaceae</taxon>
        <taxon>Chitinophaga</taxon>
    </lineage>
</organism>
<sequence>MAVLFFYGKPQESGWTAAAENVNCPMIEHLHMGSTAAERSARFRELFRNGKIAFGGYRKGRIYGTLHCASGKRMLDRNRVFFASEEEALAQGYRPCGHCLPAKYKQWKASNNI</sequence>
<keyword evidence="1" id="KW-0010">Activator</keyword>
<accession>A0ABZ2YVU4</accession>
<evidence type="ECO:0000313" key="4">
    <source>
        <dbReference type="Proteomes" id="UP001449657"/>
    </source>
</evidence>
<dbReference type="Gene3D" id="3.40.10.10">
    <property type="entry name" value="DNA Methylphosphotriester Repair Domain"/>
    <property type="match status" value="1"/>
</dbReference>
<dbReference type="SUPFAM" id="SSF57884">
    <property type="entry name" value="Ada DNA repair protein, N-terminal domain (N-Ada 10)"/>
    <property type="match status" value="1"/>
</dbReference>
<keyword evidence="4" id="KW-1185">Reference proteome</keyword>
<evidence type="ECO:0000313" key="3">
    <source>
        <dbReference type="EMBL" id="WZN43906.1"/>
    </source>
</evidence>
<dbReference type="Pfam" id="PF02805">
    <property type="entry name" value="Ada_Zn_binding"/>
    <property type="match status" value="1"/>
</dbReference>
<proteinExistence type="predicted"/>
<dbReference type="Proteomes" id="UP001449657">
    <property type="component" value="Chromosome"/>
</dbReference>
<dbReference type="InterPro" id="IPR004026">
    <property type="entry name" value="Ada_DNA_repair_Zn-bd"/>
</dbReference>
<evidence type="ECO:0000259" key="2">
    <source>
        <dbReference type="Pfam" id="PF02805"/>
    </source>
</evidence>
<feature type="domain" description="Ada DNA repair metal-binding" evidence="2">
    <location>
        <begin position="54"/>
        <end position="101"/>
    </location>
</feature>
<evidence type="ECO:0000256" key="1">
    <source>
        <dbReference type="ARBA" id="ARBA00023159"/>
    </source>
</evidence>
<dbReference type="RefSeq" id="WP_341838700.1">
    <property type="nucleotide sequence ID" value="NZ_CP149792.1"/>
</dbReference>
<dbReference type="InterPro" id="IPR035451">
    <property type="entry name" value="Ada-like_dom_sf"/>
</dbReference>
<name>A0ABZ2YVU4_9BACT</name>
<gene>
    <name evidence="3" type="ORF">WJU22_13460</name>
</gene>
<dbReference type="EMBL" id="CP150096">
    <property type="protein sequence ID" value="WZN43906.1"/>
    <property type="molecule type" value="Genomic_DNA"/>
</dbReference>